<dbReference type="VEuPathDB" id="FungiDB:H257_16018"/>
<evidence type="ECO:0000256" key="1">
    <source>
        <dbReference type="SAM" id="MobiDB-lite"/>
    </source>
</evidence>
<dbReference type="Proteomes" id="UP000469452">
    <property type="component" value="Unassembled WGS sequence"/>
</dbReference>
<reference evidence="2 3" key="1">
    <citation type="submission" date="2019-06" db="EMBL/GenBank/DDBJ databases">
        <title>Genomics analysis of Aphanomyces spp. identifies a new class of oomycete effector associated with host adaptation.</title>
        <authorList>
            <person name="Gaulin E."/>
        </authorList>
    </citation>
    <scope>NUCLEOTIDE SEQUENCE [LARGE SCALE GENOMIC DNA]</scope>
    <source>
        <strain evidence="2 3">E</strain>
    </source>
</reference>
<dbReference type="AlphaFoldDB" id="A0A6A4ZB04"/>
<feature type="compositionally biased region" description="Basic and acidic residues" evidence="1">
    <location>
        <begin position="166"/>
        <end position="176"/>
    </location>
</feature>
<protein>
    <submittedName>
        <fullName evidence="2">Uncharacterized protein</fullName>
    </submittedName>
</protein>
<feature type="region of interest" description="Disordered" evidence="1">
    <location>
        <begin position="162"/>
        <end position="185"/>
    </location>
</feature>
<name>A0A6A4ZB04_APHAT</name>
<evidence type="ECO:0000313" key="2">
    <source>
        <dbReference type="EMBL" id="KAF0709936.1"/>
    </source>
</evidence>
<proteinExistence type="predicted"/>
<gene>
    <name evidence="2" type="ORF">AaE_012724</name>
</gene>
<comment type="caution">
    <text evidence="2">The sequence shown here is derived from an EMBL/GenBank/DDBJ whole genome shotgun (WGS) entry which is preliminary data.</text>
</comment>
<dbReference type="VEuPathDB" id="FungiDB:H257_16019"/>
<sequence length="230" mass="25668">MLDFHKMATTSTTPAATAPAPPPPVLSIATPHTSITALEDLKAWMNTCISSVLDISEGIHEIADSDFLHELDVMLLLLQDVLTGDDDLSRAQALAVDAYGDASREMAAYLQSLHQSHVESQKRWFASVFTRPHEQMGVVRALLRRVQSRGVLVMRVLAIPQPPRHHKDDATPHRSSADPPSAEDLPIESTFIKLQKKYIQEMALKESLDEKRHKRRRTLSTFHSPSSKLP</sequence>
<feature type="compositionally biased region" description="Polar residues" evidence="1">
    <location>
        <begin position="219"/>
        <end position="230"/>
    </location>
</feature>
<evidence type="ECO:0000313" key="3">
    <source>
        <dbReference type="Proteomes" id="UP000469452"/>
    </source>
</evidence>
<accession>A0A6A4ZB04</accession>
<feature type="region of interest" description="Disordered" evidence="1">
    <location>
        <begin position="207"/>
        <end position="230"/>
    </location>
</feature>
<dbReference type="EMBL" id="VJMI01018657">
    <property type="protein sequence ID" value="KAF0709936.1"/>
    <property type="molecule type" value="Genomic_DNA"/>
</dbReference>
<organism evidence="2 3">
    <name type="scientific">Aphanomyces astaci</name>
    <name type="common">Crayfish plague agent</name>
    <dbReference type="NCBI Taxonomy" id="112090"/>
    <lineage>
        <taxon>Eukaryota</taxon>
        <taxon>Sar</taxon>
        <taxon>Stramenopiles</taxon>
        <taxon>Oomycota</taxon>
        <taxon>Saprolegniomycetes</taxon>
        <taxon>Saprolegniales</taxon>
        <taxon>Verrucalvaceae</taxon>
        <taxon>Aphanomyces</taxon>
    </lineage>
</organism>